<dbReference type="EMBL" id="FR695877">
    <property type="protein sequence ID" value="CBX31099.1"/>
    <property type="molecule type" value="Genomic_DNA"/>
</dbReference>
<dbReference type="GO" id="GO:0046872">
    <property type="term" value="F:metal ion binding"/>
    <property type="evidence" value="ECO:0007669"/>
    <property type="project" value="UniProtKB-KW"/>
</dbReference>
<dbReference type="Gene3D" id="3.80.30.20">
    <property type="entry name" value="tm_1862 like domain"/>
    <property type="match status" value="1"/>
</dbReference>
<protein>
    <submittedName>
        <fullName evidence="8">Uncharacterized protein</fullName>
    </submittedName>
</protein>
<dbReference type="PANTHER" id="PTHR43409:SF16">
    <property type="entry name" value="SLR0320 PROTEIN"/>
    <property type="match status" value="1"/>
</dbReference>
<dbReference type="PROSITE" id="PS51918">
    <property type="entry name" value="RADICAL_SAM"/>
    <property type="match status" value="1"/>
</dbReference>
<dbReference type="InterPro" id="IPR036724">
    <property type="entry name" value="Cobalamin-bd_sf"/>
</dbReference>
<evidence type="ECO:0000256" key="5">
    <source>
        <dbReference type="ARBA" id="ARBA00023014"/>
    </source>
</evidence>
<gene>
    <name evidence="8" type="ORF">N47_E46110</name>
</gene>
<evidence type="ECO:0000256" key="3">
    <source>
        <dbReference type="ARBA" id="ARBA00022723"/>
    </source>
</evidence>
<dbReference type="CDD" id="cd01335">
    <property type="entry name" value="Radical_SAM"/>
    <property type="match status" value="1"/>
</dbReference>
<keyword evidence="3" id="KW-0479">Metal-binding</keyword>
<evidence type="ECO:0000256" key="4">
    <source>
        <dbReference type="ARBA" id="ARBA00023004"/>
    </source>
</evidence>
<keyword evidence="4" id="KW-0408">Iron</keyword>
<name>E1YLW6_9BACT</name>
<accession>E1YLW6</accession>
<dbReference type="Pfam" id="PF02310">
    <property type="entry name" value="B12-binding"/>
    <property type="match status" value="1"/>
</dbReference>
<evidence type="ECO:0000259" key="6">
    <source>
        <dbReference type="PROSITE" id="PS51332"/>
    </source>
</evidence>
<dbReference type="GO" id="GO:0003824">
    <property type="term" value="F:catalytic activity"/>
    <property type="evidence" value="ECO:0007669"/>
    <property type="project" value="InterPro"/>
</dbReference>
<dbReference type="SFLD" id="SFLDS00029">
    <property type="entry name" value="Radical_SAM"/>
    <property type="match status" value="1"/>
</dbReference>
<dbReference type="SUPFAM" id="SSF102114">
    <property type="entry name" value="Radical SAM enzymes"/>
    <property type="match status" value="1"/>
</dbReference>
<evidence type="ECO:0000313" key="8">
    <source>
        <dbReference type="EMBL" id="CBX31099.1"/>
    </source>
</evidence>
<dbReference type="SFLD" id="SFLDG01082">
    <property type="entry name" value="B12-binding_domain_containing"/>
    <property type="match status" value="1"/>
</dbReference>
<sequence length="451" mass="50225">MKILLIGANVASTPYYVYPLGIAMVSSTLKNAGHTVRQIDFLQNNMSLESIENEIRSFSPDIIGISMRNIDNVNLLNEQRYIDAVGEIVKRVRQVSSVPVVMGGSGFSIMPEAVLDKIGADYGIAGEGESLMVQFADDAQKGIYPEKRCIRSSNFLQGKQIPSACYDPDIMQFYLKSGNIASVQTKRGCNHKCIYCSYPLLEGAAVRLRDPASVVNDIESLINDHKVGYIFFTDSVFNDDDEAYLEVVSEMKNRNINIPWTAFFKPEGLKDEHIALMKETGLKAVEIGADASTDTTLKRLGKPFRFKDIALCNDLFARHQVATAHFYMFGCPGETRDTVIEGLENIKSLKNTVSFIFMGIRILPNTILHRIAVDEGLVLPDDSLLESIYYIAPGIERQWLEKTLTDGFSGIRNCVFPPDAMDGSLQFLHKLGYSGSLWDMLVPGRKKNKKA</sequence>
<dbReference type="InterPro" id="IPR023404">
    <property type="entry name" value="rSAM_horseshoe"/>
</dbReference>
<evidence type="ECO:0000256" key="2">
    <source>
        <dbReference type="ARBA" id="ARBA00022691"/>
    </source>
</evidence>
<dbReference type="NCBIfam" id="TIGR04072">
    <property type="entry name" value="rSAM_ladder_B12"/>
    <property type="match status" value="1"/>
</dbReference>
<dbReference type="InterPro" id="IPR051198">
    <property type="entry name" value="BchE-like"/>
</dbReference>
<dbReference type="InterPro" id="IPR006638">
    <property type="entry name" value="Elp3/MiaA/NifB-like_rSAM"/>
</dbReference>
<dbReference type="GO" id="GO:0031419">
    <property type="term" value="F:cobalamin binding"/>
    <property type="evidence" value="ECO:0007669"/>
    <property type="project" value="InterPro"/>
</dbReference>
<keyword evidence="2" id="KW-0949">S-adenosyl-L-methionine</keyword>
<dbReference type="Pfam" id="PF04055">
    <property type="entry name" value="Radical_SAM"/>
    <property type="match status" value="1"/>
</dbReference>
<dbReference type="SFLD" id="SFLDG01123">
    <property type="entry name" value="methyltransferase_(Class_B)"/>
    <property type="match status" value="1"/>
</dbReference>
<dbReference type="InterPro" id="IPR023969">
    <property type="entry name" value="CHP04072_B12-bd/rSAM"/>
</dbReference>
<evidence type="ECO:0000259" key="7">
    <source>
        <dbReference type="PROSITE" id="PS51918"/>
    </source>
</evidence>
<dbReference type="InterPro" id="IPR006158">
    <property type="entry name" value="Cobalamin-bd"/>
</dbReference>
<dbReference type="InterPro" id="IPR007197">
    <property type="entry name" value="rSAM"/>
</dbReference>
<dbReference type="GO" id="GO:0005829">
    <property type="term" value="C:cytosol"/>
    <property type="evidence" value="ECO:0007669"/>
    <property type="project" value="TreeGrafter"/>
</dbReference>
<dbReference type="PROSITE" id="PS51332">
    <property type="entry name" value="B12_BINDING"/>
    <property type="match status" value="1"/>
</dbReference>
<dbReference type="InterPro" id="IPR058240">
    <property type="entry name" value="rSAM_sf"/>
</dbReference>
<dbReference type="AlphaFoldDB" id="E1YLW6"/>
<dbReference type="InterPro" id="IPR034466">
    <property type="entry name" value="Methyltransferase_Class_B"/>
</dbReference>
<dbReference type="Gene3D" id="3.40.50.280">
    <property type="entry name" value="Cobalamin-binding domain"/>
    <property type="match status" value="1"/>
</dbReference>
<reference evidence="8" key="1">
    <citation type="journal article" date="2011" name="Environ. Microbiol.">
        <title>Genomic insights into the metabolic potential of the polycyclic aromatic hydrocarbon degrading sulfate-reducing Deltaproteobacterium N47.</title>
        <authorList>
            <person name="Bergmann F."/>
            <person name="Selesi D."/>
            <person name="Weinmaier T."/>
            <person name="Tischler P."/>
            <person name="Rattei T."/>
            <person name="Meckenstock R.U."/>
        </authorList>
    </citation>
    <scope>NUCLEOTIDE SEQUENCE</scope>
</reference>
<keyword evidence="5" id="KW-0411">Iron-sulfur</keyword>
<dbReference type="GO" id="GO:0051539">
    <property type="term" value="F:4 iron, 4 sulfur cluster binding"/>
    <property type="evidence" value="ECO:0007669"/>
    <property type="project" value="UniProtKB-KW"/>
</dbReference>
<evidence type="ECO:0000256" key="1">
    <source>
        <dbReference type="ARBA" id="ARBA00001966"/>
    </source>
</evidence>
<feature type="domain" description="B12-binding" evidence="6">
    <location>
        <begin position="2"/>
        <end position="146"/>
    </location>
</feature>
<dbReference type="SUPFAM" id="SSF52242">
    <property type="entry name" value="Cobalamin (vitamin B12)-binding domain"/>
    <property type="match status" value="1"/>
</dbReference>
<proteinExistence type="predicted"/>
<dbReference type="SMART" id="SM00729">
    <property type="entry name" value="Elp3"/>
    <property type="match status" value="1"/>
</dbReference>
<feature type="domain" description="Radical SAM core" evidence="7">
    <location>
        <begin position="175"/>
        <end position="401"/>
    </location>
</feature>
<comment type="cofactor">
    <cofactor evidence="1">
        <name>[4Fe-4S] cluster</name>
        <dbReference type="ChEBI" id="CHEBI:49883"/>
    </cofactor>
</comment>
<organism evidence="8">
    <name type="scientific">uncultured Desulfobacterium sp</name>
    <dbReference type="NCBI Taxonomy" id="201089"/>
    <lineage>
        <taxon>Bacteria</taxon>
        <taxon>Pseudomonadati</taxon>
        <taxon>Thermodesulfobacteriota</taxon>
        <taxon>Desulfobacteria</taxon>
        <taxon>Desulfobacterales</taxon>
        <taxon>Desulfobacteriaceae</taxon>
        <taxon>Desulfobacterium</taxon>
        <taxon>environmental samples</taxon>
    </lineage>
</organism>
<dbReference type="PANTHER" id="PTHR43409">
    <property type="entry name" value="ANAEROBIC MAGNESIUM-PROTOPORPHYRIN IX MONOMETHYL ESTER CYCLASE-RELATED"/>
    <property type="match status" value="1"/>
</dbReference>